<keyword evidence="2" id="KW-1015">Disulfide bond</keyword>
<reference evidence="5" key="1">
    <citation type="submission" date="2021-01" db="UniProtKB">
        <authorList>
            <consortium name="EnsemblMetazoa"/>
        </authorList>
    </citation>
    <scope>IDENTIFICATION</scope>
</reference>
<dbReference type="Gene3D" id="2.60.40.4100">
    <property type="entry name" value="Zona pellucida, ZP-C domain"/>
    <property type="match status" value="2"/>
</dbReference>
<dbReference type="Proteomes" id="UP000594262">
    <property type="component" value="Unplaced"/>
</dbReference>
<sequence>MDKIVILMTIAVAVQARIEILCGEKALYFKAEASDLNGWPARKIRVGKCRLNPEYTVSADYEECGLMVAESEKTIEVRTTVLSDKLKSAITRKRPVELIISCEYNINKRQSSKVAIRTVIGKIGGYVSRQGKVLDIDIKYVDKSGEIHGNDEENVKKELGEDVTAIIDGPNLSKLGLIASASDCFVSPDAVPDEHSLKYYLLRDMCPEDETLKIERYGTGQKITFKTFKFAHSSDSFLYLHCDILACTSKTSCGTCIKRWRNISAVWIKTWNNRIRKQMVFDVTTIQPLTRDNIRCGRDGIRFMAKPSDFPRWNGDELQIGTCRLSSDFTGFASYEKCGIKTQERRHQVIMTTYLIGTTTEEGRITRRRPVKYMIRCGYDRFLRASTVSAVETVVNAAAGSITQIAKQPLDLYLQLMDQKGFPYTKHILEIGIDEKIEAVIGGSNLAKSNVYAYATDCFVTPSENPDDAQKHDLLVNSCSVDPTFSISRYGNGQKISFHSFAFVQNQDAKLYLHCDVIACLPQSACGICNATKRQRRHVSQSGHDSLRLDANAFHIEKR</sequence>
<evidence type="ECO:0000313" key="6">
    <source>
        <dbReference type="Proteomes" id="UP000594262"/>
    </source>
</evidence>
<dbReference type="Gene3D" id="2.60.40.3210">
    <property type="entry name" value="Zona pellucida, ZP-N domain"/>
    <property type="match status" value="2"/>
</dbReference>
<dbReference type="AlphaFoldDB" id="A0A7M5VDD6"/>
<feature type="domain" description="ZP" evidence="4">
    <location>
        <begin position="295"/>
        <end position="536"/>
    </location>
</feature>
<dbReference type="InterPro" id="IPR055355">
    <property type="entry name" value="ZP-C"/>
</dbReference>
<proteinExistence type="predicted"/>
<keyword evidence="6" id="KW-1185">Reference proteome</keyword>
<protein>
    <recommendedName>
        <fullName evidence="4">ZP domain-containing protein</fullName>
    </recommendedName>
</protein>
<dbReference type="PANTHER" id="PTHR14002:SF43">
    <property type="entry name" value="DELTA-LIKE PROTEIN"/>
    <property type="match status" value="1"/>
</dbReference>
<organism evidence="5 6">
    <name type="scientific">Clytia hemisphaerica</name>
    <dbReference type="NCBI Taxonomy" id="252671"/>
    <lineage>
        <taxon>Eukaryota</taxon>
        <taxon>Metazoa</taxon>
        <taxon>Cnidaria</taxon>
        <taxon>Hydrozoa</taxon>
        <taxon>Hydroidolina</taxon>
        <taxon>Leptothecata</taxon>
        <taxon>Obeliida</taxon>
        <taxon>Clytiidae</taxon>
        <taxon>Clytia</taxon>
    </lineage>
</organism>
<dbReference type="PROSITE" id="PS51034">
    <property type="entry name" value="ZP_2"/>
    <property type="match status" value="2"/>
</dbReference>
<dbReference type="InterPro" id="IPR001507">
    <property type="entry name" value="ZP_dom"/>
</dbReference>
<dbReference type="Pfam" id="PF00100">
    <property type="entry name" value="Zona_pellucida"/>
    <property type="match status" value="2"/>
</dbReference>
<evidence type="ECO:0000256" key="2">
    <source>
        <dbReference type="ARBA" id="ARBA00023157"/>
    </source>
</evidence>
<name>A0A7M5VDD6_9CNID</name>
<accession>A0A7M5VDD6</accession>
<dbReference type="InterPro" id="IPR042235">
    <property type="entry name" value="ZP-C_dom"/>
</dbReference>
<evidence type="ECO:0000259" key="4">
    <source>
        <dbReference type="PROSITE" id="PS51034"/>
    </source>
</evidence>
<evidence type="ECO:0000256" key="1">
    <source>
        <dbReference type="ARBA" id="ARBA00022729"/>
    </source>
</evidence>
<dbReference type="EnsemblMetazoa" id="CLYHEMT009237.1">
    <property type="protein sequence ID" value="CLYHEMP009237.1"/>
    <property type="gene ID" value="CLYHEMG009237"/>
</dbReference>
<dbReference type="PANTHER" id="PTHR14002">
    <property type="entry name" value="ENDOGLIN/TGF-BETA RECEPTOR TYPE III"/>
    <property type="match status" value="1"/>
</dbReference>
<dbReference type="OrthoDB" id="2015116at2759"/>
<evidence type="ECO:0000313" key="5">
    <source>
        <dbReference type="EnsemblMetazoa" id="CLYHEMP009237.1"/>
    </source>
</evidence>
<feature type="chain" id="PRO_5029832118" description="ZP domain-containing protein" evidence="3">
    <location>
        <begin position="17"/>
        <end position="559"/>
    </location>
</feature>
<keyword evidence="1 3" id="KW-0732">Signal</keyword>
<feature type="signal peptide" evidence="3">
    <location>
        <begin position="1"/>
        <end position="16"/>
    </location>
</feature>
<dbReference type="SMART" id="SM00241">
    <property type="entry name" value="ZP"/>
    <property type="match status" value="1"/>
</dbReference>
<evidence type="ECO:0000256" key="3">
    <source>
        <dbReference type="SAM" id="SignalP"/>
    </source>
</evidence>
<feature type="domain" description="ZP" evidence="4">
    <location>
        <begin position="21"/>
        <end position="263"/>
    </location>
</feature>